<evidence type="ECO:0000259" key="6">
    <source>
        <dbReference type="PROSITE" id="PS50056"/>
    </source>
</evidence>
<evidence type="ECO:0000313" key="7">
    <source>
        <dbReference type="EMBL" id="CAJ1953656.1"/>
    </source>
</evidence>
<keyword evidence="3" id="KW-0378">Hydrolase</keyword>
<evidence type="ECO:0000256" key="3">
    <source>
        <dbReference type="ARBA" id="ARBA00022801"/>
    </source>
</evidence>
<name>A0AAD2FUM1_9STRA</name>
<dbReference type="InterPro" id="IPR020422">
    <property type="entry name" value="TYR_PHOSPHATASE_DUAL_dom"/>
</dbReference>
<organism evidence="7 8">
    <name type="scientific">Cylindrotheca closterium</name>
    <dbReference type="NCBI Taxonomy" id="2856"/>
    <lineage>
        <taxon>Eukaryota</taxon>
        <taxon>Sar</taxon>
        <taxon>Stramenopiles</taxon>
        <taxon>Ochrophyta</taxon>
        <taxon>Bacillariophyta</taxon>
        <taxon>Bacillariophyceae</taxon>
        <taxon>Bacillariophycidae</taxon>
        <taxon>Bacillariales</taxon>
        <taxon>Bacillariaceae</taxon>
        <taxon>Cylindrotheca</taxon>
    </lineage>
</organism>
<dbReference type="AlphaFoldDB" id="A0AAD2FUM1"/>
<feature type="domain" description="Tyrosine-protein phosphatase" evidence="5">
    <location>
        <begin position="50"/>
        <end position="193"/>
    </location>
</feature>
<dbReference type="SMART" id="SM00195">
    <property type="entry name" value="DSPc"/>
    <property type="match status" value="1"/>
</dbReference>
<dbReference type="Proteomes" id="UP001295423">
    <property type="component" value="Unassembled WGS sequence"/>
</dbReference>
<comment type="similarity">
    <text evidence="1">Belongs to the protein-tyrosine phosphatase family. Non-receptor class dual specificity subfamily.</text>
</comment>
<dbReference type="PROSITE" id="PS00383">
    <property type="entry name" value="TYR_PHOSPHATASE_1"/>
    <property type="match status" value="1"/>
</dbReference>
<dbReference type="InterPro" id="IPR000340">
    <property type="entry name" value="Dual-sp_phosphatase_cat-dom"/>
</dbReference>
<dbReference type="GO" id="GO:0005737">
    <property type="term" value="C:cytoplasm"/>
    <property type="evidence" value="ECO:0007669"/>
    <property type="project" value="TreeGrafter"/>
</dbReference>
<dbReference type="InterPro" id="IPR029021">
    <property type="entry name" value="Prot-tyrosine_phosphatase-like"/>
</dbReference>
<feature type="domain" description="Tyrosine specific protein phosphatases" evidence="6">
    <location>
        <begin position="114"/>
        <end position="172"/>
    </location>
</feature>
<dbReference type="PROSITE" id="PS50054">
    <property type="entry name" value="TYR_PHOSPHATASE_DUAL"/>
    <property type="match status" value="1"/>
</dbReference>
<evidence type="ECO:0000256" key="1">
    <source>
        <dbReference type="ARBA" id="ARBA00008601"/>
    </source>
</evidence>
<dbReference type="GO" id="GO:0004725">
    <property type="term" value="F:protein tyrosine phosphatase activity"/>
    <property type="evidence" value="ECO:0007669"/>
    <property type="project" value="UniProtKB-EC"/>
</dbReference>
<evidence type="ECO:0000259" key="5">
    <source>
        <dbReference type="PROSITE" id="PS50054"/>
    </source>
</evidence>
<accession>A0AAD2FUM1</accession>
<dbReference type="EC" id="3.1.3.48" evidence="2"/>
<protein>
    <recommendedName>
        <fullName evidence="2">protein-tyrosine-phosphatase</fullName>
        <ecNumber evidence="2">3.1.3.48</ecNumber>
    </recommendedName>
</protein>
<evidence type="ECO:0000256" key="4">
    <source>
        <dbReference type="ARBA" id="ARBA00022912"/>
    </source>
</evidence>
<evidence type="ECO:0000256" key="2">
    <source>
        <dbReference type="ARBA" id="ARBA00013064"/>
    </source>
</evidence>
<comment type="caution">
    <text evidence="7">The sequence shown here is derived from an EMBL/GenBank/DDBJ whole genome shotgun (WGS) entry which is preliminary data.</text>
</comment>
<proteinExistence type="inferred from homology"/>
<keyword evidence="4" id="KW-0904">Protein phosphatase</keyword>
<dbReference type="InterPro" id="IPR016130">
    <property type="entry name" value="Tyr_Pase_AS"/>
</dbReference>
<dbReference type="CDD" id="cd14498">
    <property type="entry name" value="DSP"/>
    <property type="match status" value="1"/>
</dbReference>
<dbReference type="PROSITE" id="PS50056">
    <property type="entry name" value="TYR_PHOSPHATASE_2"/>
    <property type="match status" value="1"/>
</dbReference>
<evidence type="ECO:0000313" key="8">
    <source>
        <dbReference type="Proteomes" id="UP001295423"/>
    </source>
</evidence>
<dbReference type="GO" id="GO:0043409">
    <property type="term" value="P:negative regulation of MAPK cascade"/>
    <property type="evidence" value="ECO:0007669"/>
    <property type="project" value="TreeGrafter"/>
</dbReference>
<dbReference type="EMBL" id="CAKOGP040001836">
    <property type="protein sequence ID" value="CAJ1953656.1"/>
    <property type="molecule type" value="Genomic_DNA"/>
</dbReference>
<keyword evidence="8" id="KW-1185">Reference proteome</keyword>
<dbReference type="SUPFAM" id="SSF52799">
    <property type="entry name" value="(Phosphotyrosine protein) phosphatases II"/>
    <property type="match status" value="1"/>
</dbReference>
<reference evidence="7" key="1">
    <citation type="submission" date="2023-08" db="EMBL/GenBank/DDBJ databases">
        <authorList>
            <person name="Audoor S."/>
            <person name="Bilcke G."/>
        </authorList>
    </citation>
    <scope>NUCLEOTIDE SEQUENCE</scope>
</reference>
<dbReference type="InterPro" id="IPR000387">
    <property type="entry name" value="Tyr_Pase_dom"/>
</dbReference>
<dbReference type="PANTHER" id="PTHR10159:SF529">
    <property type="entry name" value="TYROSINE-PROTEIN PHOSPHATASE DOMAIN-CONTAINING PROTEIN"/>
    <property type="match status" value="1"/>
</dbReference>
<dbReference type="PANTHER" id="PTHR10159">
    <property type="entry name" value="DUAL SPECIFICITY PROTEIN PHOSPHATASE"/>
    <property type="match status" value="1"/>
</dbReference>
<dbReference type="Pfam" id="PF00782">
    <property type="entry name" value="DSPc"/>
    <property type="match status" value="1"/>
</dbReference>
<dbReference type="Gene3D" id="3.90.190.10">
    <property type="entry name" value="Protein tyrosine phosphatase superfamily"/>
    <property type="match status" value="1"/>
</dbReference>
<sequence>MTHNNKDSLQRAALRNYVVLRTLGCQYQSRPEVVTSFVEPTLFGHAHEVYQSEPSGNKIYLGPQSVASKEALDALQDANIAAIVNCTSRGPLFHMEGFKYSQVNVHDNSAADILRYLEGAALFLHAMLGKGSVLVHCEYGVSRSSTVVIAYLMRYQSMTRDEAYVLVKKRRPKVNPNQGFWDQLASYEQTIKEIIQNPTPWKSDENSNMDYRTWIEMSQALYATCHDVEGVLASHPCWQLLTIVCTSSETLNKFLFACLDFLWGRGLRDVDLEWLDYVIHSFPEESEAQVQQLLRCLIEDPESEFRDAWSGEIRKEQIEQICQAVLKAIDEEYQVLVL</sequence>
<gene>
    <name evidence="7" type="ORF">CYCCA115_LOCUS14259</name>
</gene>